<dbReference type="RefSeq" id="WP_114430593.1">
    <property type="nucleotide sequence ID" value="NZ_QPJM01000007.1"/>
</dbReference>
<dbReference type="OrthoDB" id="8450910at2"/>
<proteinExistence type="predicted"/>
<evidence type="ECO:0000313" key="2">
    <source>
        <dbReference type="EMBL" id="RCW82728.1"/>
    </source>
</evidence>
<feature type="domain" description="KTSC" evidence="1">
    <location>
        <begin position="3"/>
        <end position="60"/>
    </location>
</feature>
<dbReference type="Pfam" id="PF13619">
    <property type="entry name" value="KTSC"/>
    <property type="match status" value="1"/>
</dbReference>
<evidence type="ECO:0000313" key="3">
    <source>
        <dbReference type="Proteomes" id="UP000253324"/>
    </source>
</evidence>
<reference evidence="2 3" key="1">
    <citation type="submission" date="2018-07" db="EMBL/GenBank/DDBJ databases">
        <title>Genomic Encyclopedia of Type Strains, Phase III (KMG-III): the genomes of soil and plant-associated and newly described type strains.</title>
        <authorList>
            <person name="Whitman W."/>
        </authorList>
    </citation>
    <scope>NUCLEOTIDE SEQUENCE [LARGE SCALE GENOMIC DNA]</scope>
    <source>
        <strain evidence="2 3">31-25a</strain>
    </source>
</reference>
<comment type="caution">
    <text evidence="2">The sequence shown here is derived from an EMBL/GenBank/DDBJ whole genome shotgun (WGS) entry which is preliminary data.</text>
</comment>
<keyword evidence="3" id="KW-1185">Reference proteome</keyword>
<gene>
    <name evidence="2" type="ORF">C7476_107140</name>
</gene>
<dbReference type="Proteomes" id="UP000253324">
    <property type="component" value="Unassembled WGS sequence"/>
</dbReference>
<dbReference type="AlphaFoldDB" id="A0A368YT26"/>
<protein>
    <submittedName>
        <fullName evidence="2">KTSC domain-containing protein</fullName>
    </submittedName>
</protein>
<name>A0A368YT26_9HYPH</name>
<dbReference type="EMBL" id="QPJM01000007">
    <property type="protein sequence ID" value="RCW82728.1"/>
    <property type="molecule type" value="Genomic_DNA"/>
</dbReference>
<organism evidence="2 3">
    <name type="scientific">Phyllobacterium bourgognense</name>
    <dbReference type="NCBI Taxonomy" id="314236"/>
    <lineage>
        <taxon>Bacteria</taxon>
        <taxon>Pseudomonadati</taxon>
        <taxon>Pseudomonadota</taxon>
        <taxon>Alphaproteobacteria</taxon>
        <taxon>Hyphomicrobiales</taxon>
        <taxon>Phyllobacteriaceae</taxon>
        <taxon>Phyllobacterium</taxon>
    </lineage>
</organism>
<sequence>MPSTLIQNATYNEATRVLSIWFVPNGKRYDYHNVAPETYTALRKAYSKGRYFNTHIRDRYPFRLVEQPGQR</sequence>
<evidence type="ECO:0000259" key="1">
    <source>
        <dbReference type="Pfam" id="PF13619"/>
    </source>
</evidence>
<dbReference type="InterPro" id="IPR025309">
    <property type="entry name" value="KTSC_dom"/>
</dbReference>
<accession>A0A368YT26</accession>